<accession>A0A173TXV5</accession>
<name>A0A173TXV5_9FIRM</name>
<dbReference type="Proteomes" id="UP000095727">
    <property type="component" value="Unassembled WGS sequence"/>
</dbReference>
<gene>
    <name evidence="1" type="ORF">ERS852574_02442</name>
</gene>
<evidence type="ECO:0000313" key="1">
    <source>
        <dbReference type="EMBL" id="CUN06048.1"/>
    </source>
</evidence>
<sequence length="471" mass="54414">MNIFNYFRKKGIDTVDASFYRKIDEWISWYNSNVRQFTFYKVYTGRGTSKRCRRKSMGMAKKLSEDIADLLLNERVMITLEDETTQEFVRKVLDNNHFLVMGNDYQERKAYSGTVAYIPYLYNAVVQEDGTISAGEIGINYVDAKNIYPVSWNNGNVTECVFTFVHTVRQKKYVQIQFHRIEPDGVYVIENNVLECTKGSAEGRELTEQEWKQLKPFANLAARTETGSTEPQFVIDRLNITNNADECNPMGIAIFANAIDTLKKLDMEFDSYCNEFDLGRKRIFVAPEMLTNEDGSPTFDPDDSVFYSLPEDYDKSQTGLIKEVDMSLRVEQHSKAINDDLNYLSLKCGFGTERYRFDGAGAKTATEIISENSDMYRMLKKHETILEDVLKRLIRIIIRLGIVTGNTLDQNTDIVIDFDDSIIEDKGAERQQDRQDVSMGVMRHEEYRAKWYGETVEQAKKNLPEQNQVME</sequence>
<reference evidence="1 2" key="1">
    <citation type="submission" date="2015-09" db="EMBL/GenBank/DDBJ databases">
        <authorList>
            <consortium name="Pathogen Informatics"/>
        </authorList>
    </citation>
    <scope>NUCLEOTIDE SEQUENCE [LARGE SCALE GENOMIC DNA]</scope>
    <source>
        <strain evidence="1 2">2789STDY5834962</strain>
    </source>
</reference>
<dbReference type="InterPro" id="IPR021145">
    <property type="entry name" value="Portal_protein_SPP1_Gp6-like"/>
</dbReference>
<organism evidence="1 2">
    <name type="scientific">Coprococcus comes</name>
    <dbReference type="NCBI Taxonomy" id="410072"/>
    <lineage>
        <taxon>Bacteria</taxon>
        <taxon>Bacillati</taxon>
        <taxon>Bacillota</taxon>
        <taxon>Clostridia</taxon>
        <taxon>Lachnospirales</taxon>
        <taxon>Lachnospiraceae</taxon>
        <taxon>Coprococcus</taxon>
    </lineage>
</organism>
<dbReference type="EMBL" id="CYXR01000019">
    <property type="protein sequence ID" value="CUN06048.1"/>
    <property type="molecule type" value="Genomic_DNA"/>
</dbReference>
<dbReference type="RefSeq" id="WP_055157706.1">
    <property type="nucleotide sequence ID" value="NZ_CYXR01000019.1"/>
</dbReference>
<evidence type="ECO:0000313" key="2">
    <source>
        <dbReference type="Proteomes" id="UP000095727"/>
    </source>
</evidence>
<dbReference type="AlphaFoldDB" id="A0A173TXV5"/>
<protein>
    <submittedName>
        <fullName evidence="1">Phage portal protein, putative, A118 family</fullName>
    </submittedName>
</protein>
<dbReference type="Pfam" id="PF05133">
    <property type="entry name" value="SPP1_portal"/>
    <property type="match status" value="1"/>
</dbReference>
<proteinExistence type="predicted"/>